<feature type="compositionally biased region" description="Basic and acidic residues" evidence="1">
    <location>
        <begin position="57"/>
        <end position="67"/>
    </location>
</feature>
<evidence type="ECO:0000256" key="1">
    <source>
        <dbReference type="SAM" id="MobiDB-lite"/>
    </source>
</evidence>
<proteinExistence type="predicted"/>
<reference evidence="3" key="1">
    <citation type="submission" date="2022-11" db="UniProtKB">
        <authorList>
            <consortium name="WormBaseParasite"/>
        </authorList>
    </citation>
    <scope>IDENTIFICATION</scope>
</reference>
<dbReference type="Proteomes" id="UP000887565">
    <property type="component" value="Unplaced"/>
</dbReference>
<evidence type="ECO:0000313" key="2">
    <source>
        <dbReference type="Proteomes" id="UP000887565"/>
    </source>
</evidence>
<dbReference type="WBParaSite" id="nRc.2.0.1.t07394-RA">
    <property type="protein sequence ID" value="nRc.2.0.1.t07394-RA"/>
    <property type="gene ID" value="nRc.2.0.1.g07394"/>
</dbReference>
<organism evidence="2 3">
    <name type="scientific">Romanomermis culicivorax</name>
    <name type="common">Nematode worm</name>
    <dbReference type="NCBI Taxonomy" id="13658"/>
    <lineage>
        <taxon>Eukaryota</taxon>
        <taxon>Metazoa</taxon>
        <taxon>Ecdysozoa</taxon>
        <taxon>Nematoda</taxon>
        <taxon>Enoplea</taxon>
        <taxon>Dorylaimia</taxon>
        <taxon>Mermithida</taxon>
        <taxon>Mermithoidea</taxon>
        <taxon>Mermithidae</taxon>
        <taxon>Romanomermis</taxon>
    </lineage>
</organism>
<protein>
    <submittedName>
        <fullName evidence="3">Uncharacterized protein</fullName>
    </submittedName>
</protein>
<feature type="region of interest" description="Disordered" evidence="1">
    <location>
        <begin position="57"/>
        <end position="131"/>
    </location>
</feature>
<evidence type="ECO:0000313" key="3">
    <source>
        <dbReference type="WBParaSite" id="nRc.2.0.1.t07394-RA"/>
    </source>
</evidence>
<sequence length="297" mass="32260">MNNGLNLTCIKNDAFQNNPTSLFCEADDWSSDYNSTEQSSSSSSLLLLDIKPYSNSDHSDFETPRNFEDDDDDEDSFISVDDANNFDGTEKSEKQIIGMIPSVSSPSNGFSYTDRSDSHRSYNIQSDENDEMLSIGNPSSSVEWFDHYRPKNIRRKRKLSPIAAGQIISNAPSEKRSCGDSLDESPLLSPQFSQCGNSCKALNVGQSSCELQGLISVFKTGMTGVGSTTTAITKPSITNSSQSVTELSGSIDVENEDGGNVVGDDGDIHQRDILLAKKSQKTSLTEPQAILELTCAS</sequence>
<accession>A0A915I118</accession>
<feature type="compositionally biased region" description="Polar residues" evidence="1">
    <location>
        <begin position="102"/>
        <end position="113"/>
    </location>
</feature>
<name>A0A915I118_ROMCU</name>
<dbReference type="AlphaFoldDB" id="A0A915I118"/>
<keyword evidence="2" id="KW-1185">Reference proteome</keyword>